<dbReference type="InterPro" id="IPR027640">
    <property type="entry name" value="Kinesin-like_fam"/>
</dbReference>
<evidence type="ECO:0000313" key="10">
    <source>
        <dbReference type="EMBL" id="CAH7685992.1"/>
    </source>
</evidence>
<comment type="similarity">
    <text evidence="5 6">Belongs to the TRAFAC class myosin-kinesin ATPase superfamily. Kinesin family.</text>
</comment>
<dbReference type="AlphaFoldDB" id="A0AAV0BI54"/>
<dbReference type="SUPFAM" id="SSF52540">
    <property type="entry name" value="P-loop containing nucleoside triphosphate hydrolases"/>
    <property type="match status" value="1"/>
</dbReference>
<evidence type="ECO:0000256" key="4">
    <source>
        <dbReference type="ARBA" id="ARBA00023175"/>
    </source>
</evidence>
<dbReference type="PRINTS" id="PR00380">
    <property type="entry name" value="KINESINHEAVY"/>
</dbReference>
<dbReference type="Gene3D" id="3.40.850.10">
    <property type="entry name" value="Kinesin motor domain"/>
    <property type="match status" value="1"/>
</dbReference>
<keyword evidence="4 5" id="KW-0505">Motor protein</keyword>
<feature type="compositionally biased region" description="Basic and acidic residues" evidence="8">
    <location>
        <begin position="903"/>
        <end position="912"/>
    </location>
</feature>
<feature type="region of interest" description="Disordered" evidence="8">
    <location>
        <begin position="1"/>
        <end position="36"/>
    </location>
</feature>
<dbReference type="PANTHER" id="PTHR47968:SF75">
    <property type="entry name" value="CENTROMERE-ASSOCIATED PROTEIN E"/>
    <property type="match status" value="1"/>
</dbReference>
<feature type="compositionally biased region" description="Basic and acidic residues" evidence="8">
    <location>
        <begin position="786"/>
        <end position="801"/>
    </location>
</feature>
<evidence type="ECO:0000313" key="11">
    <source>
        <dbReference type="Proteomes" id="UP001153365"/>
    </source>
</evidence>
<reference evidence="10" key="1">
    <citation type="submission" date="2022-06" db="EMBL/GenBank/DDBJ databases">
        <authorList>
            <consortium name="SYNGENTA / RWTH Aachen University"/>
        </authorList>
    </citation>
    <scope>NUCLEOTIDE SEQUENCE</scope>
</reference>
<keyword evidence="11" id="KW-1185">Reference proteome</keyword>
<dbReference type="PROSITE" id="PS50067">
    <property type="entry name" value="KINESIN_MOTOR_2"/>
    <property type="match status" value="1"/>
</dbReference>
<feature type="compositionally biased region" description="Low complexity" evidence="8">
    <location>
        <begin position="574"/>
        <end position="599"/>
    </location>
</feature>
<evidence type="ECO:0000256" key="1">
    <source>
        <dbReference type="ARBA" id="ARBA00022741"/>
    </source>
</evidence>
<feature type="region of interest" description="Disordered" evidence="8">
    <location>
        <begin position="786"/>
        <end position="939"/>
    </location>
</feature>
<evidence type="ECO:0000256" key="3">
    <source>
        <dbReference type="ARBA" id="ARBA00023054"/>
    </source>
</evidence>
<dbReference type="GO" id="GO:0008017">
    <property type="term" value="F:microtubule binding"/>
    <property type="evidence" value="ECO:0007669"/>
    <property type="project" value="InterPro"/>
</dbReference>
<feature type="compositionally biased region" description="Polar residues" evidence="8">
    <location>
        <begin position="1"/>
        <end position="23"/>
    </location>
</feature>
<keyword evidence="10" id="KW-0378">Hydrolase</keyword>
<feature type="compositionally biased region" description="Basic residues" evidence="8">
    <location>
        <begin position="879"/>
        <end position="894"/>
    </location>
</feature>
<accession>A0AAV0BI54</accession>
<organism evidence="10 11">
    <name type="scientific">Phakopsora pachyrhizi</name>
    <name type="common">Asian soybean rust disease fungus</name>
    <dbReference type="NCBI Taxonomy" id="170000"/>
    <lineage>
        <taxon>Eukaryota</taxon>
        <taxon>Fungi</taxon>
        <taxon>Dikarya</taxon>
        <taxon>Basidiomycota</taxon>
        <taxon>Pucciniomycotina</taxon>
        <taxon>Pucciniomycetes</taxon>
        <taxon>Pucciniales</taxon>
        <taxon>Phakopsoraceae</taxon>
        <taxon>Phakopsora</taxon>
    </lineage>
</organism>
<dbReference type="EMBL" id="CALTRL010005764">
    <property type="protein sequence ID" value="CAH7685992.1"/>
    <property type="molecule type" value="Genomic_DNA"/>
</dbReference>
<dbReference type="InterPro" id="IPR036961">
    <property type="entry name" value="Kinesin_motor_dom_sf"/>
</dbReference>
<evidence type="ECO:0000256" key="7">
    <source>
        <dbReference type="SAM" id="Coils"/>
    </source>
</evidence>
<dbReference type="SMART" id="SM00129">
    <property type="entry name" value="KISc"/>
    <property type="match status" value="1"/>
</dbReference>
<dbReference type="GO" id="GO:0003777">
    <property type="term" value="F:microtubule motor activity"/>
    <property type="evidence" value="ECO:0007669"/>
    <property type="project" value="InterPro"/>
</dbReference>
<sequence>MRQTLTDQSSNTNNNHLSTPATTDHQHLHNQHLSSTADSENVRVIVRLRPGLQLVQPLDSSSSPRLITRELDGTCPYTLQPDRSSIHAAGSWYTFDGVYSPSSSTGEIYETHISPMIKDASKGYNSTLFAYGATGSGKSYSMIGSHREDGIVLRAVEDIFDIIEQDQEREYVVRVSYLEIYNEQLRDLLSNESQINHSNHSSSSSNNSHQPKIHEDRQGRIFVRPLVSTPCADPEDVIRLLIAGESRRRTERTEWNLRSSRSHAIFSLTLESRPVIGISGFPITSSTMREATGSGLSMRPLNNPSRQSTVDDIQNPSRAEVFLGTGPGKLPITPSVTRFKSSASSKASSGHGTDCSIRISQLNLVDLAGSERLSDNEARNKEASYIKKSLLALQSVVTSLTELSASASSNSQQKQRMMHVPYRNSQLTRLLQTSLSGNAKVAFLCTISPDPECEVETLSTLRFAAGAKKVVTKAELGQVVDRATLLEALESKVLELEAALLTNADYTEALERERDEAIERADGAAKICYDYEAKIAELQTLRTPLKEQHDHLRRLIITGSPHSSYANQTTIEQHSSPSNNNNNHPNSNNNNNNLNNNNSNRRKSGGGRRASRLSGVVVAAAAAAAAGASPAKKVGWKELFFDDAQTPESKGDIMSTATNAEVLRDETSLMEKINELNLTIAKLEATIVEAEDTHLGEVVELKAEISALESKLMEKGNGSPNSQGEEEELREEVERLKFISNQEIEDLQKEVEQLKALNQEKEARLSQMESELRQLSEKNEFLRETVKTKDSQLEVLEERLKSHATSRKKRIEENSLPNNTNVTGDGEDEEEEEKKENRWTSKVGERSRKLDNSNDGRDKEQDEEREEEEIKDTRPMVKPSKRRGTTGSQRKKKGGNKDLSSSTEKDGGDHHRPVVVRRSTRSTINSNSKNILSSLEKNS</sequence>
<dbReference type="GO" id="GO:0005874">
    <property type="term" value="C:microtubule"/>
    <property type="evidence" value="ECO:0007669"/>
    <property type="project" value="UniProtKB-KW"/>
</dbReference>
<feature type="compositionally biased region" description="Polar residues" evidence="8">
    <location>
        <begin position="300"/>
        <end position="311"/>
    </location>
</feature>
<feature type="domain" description="Kinesin motor" evidence="9">
    <location>
        <begin position="41"/>
        <end position="470"/>
    </location>
</feature>
<dbReference type="GO" id="GO:0016787">
    <property type="term" value="F:hydrolase activity"/>
    <property type="evidence" value="ECO:0007669"/>
    <property type="project" value="UniProtKB-KW"/>
</dbReference>
<keyword evidence="2 5" id="KW-0067">ATP-binding</keyword>
<feature type="region of interest" description="Disordered" evidence="8">
    <location>
        <begin position="194"/>
        <end position="215"/>
    </location>
</feature>
<keyword evidence="6" id="KW-0493">Microtubule</keyword>
<proteinExistence type="inferred from homology"/>
<protein>
    <recommendedName>
        <fullName evidence="6">Kinesin-like protein</fullName>
    </recommendedName>
</protein>
<dbReference type="GO" id="GO:0005524">
    <property type="term" value="F:ATP binding"/>
    <property type="evidence" value="ECO:0007669"/>
    <property type="project" value="UniProtKB-UniRule"/>
</dbReference>
<evidence type="ECO:0000256" key="2">
    <source>
        <dbReference type="ARBA" id="ARBA00022840"/>
    </source>
</evidence>
<dbReference type="Pfam" id="PF00225">
    <property type="entry name" value="Kinesin"/>
    <property type="match status" value="2"/>
</dbReference>
<dbReference type="InterPro" id="IPR019821">
    <property type="entry name" value="Kinesin_motor_CS"/>
</dbReference>
<evidence type="ECO:0000256" key="5">
    <source>
        <dbReference type="PROSITE-ProRule" id="PRU00283"/>
    </source>
</evidence>
<feature type="compositionally biased region" description="Basic residues" evidence="8">
    <location>
        <begin position="600"/>
        <end position="610"/>
    </location>
</feature>
<dbReference type="GO" id="GO:0007018">
    <property type="term" value="P:microtubule-based movement"/>
    <property type="evidence" value="ECO:0007669"/>
    <property type="project" value="InterPro"/>
</dbReference>
<dbReference type="InterPro" id="IPR027417">
    <property type="entry name" value="P-loop_NTPase"/>
</dbReference>
<keyword evidence="3 7" id="KW-0175">Coiled coil</keyword>
<name>A0AAV0BI54_PHAPC</name>
<keyword evidence="1 5" id="KW-0547">Nucleotide-binding</keyword>
<gene>
    <name evidence="10" type="ORF">PPACK8108_LOCUS20586</name>
</gene>
<dbReference type="InterPro" id="IPR001752">
    <property type="entry name" value="Kinesin_motor_dom"/>
</dbReference>
<feature type="compositionally biased region" description="Low complexity" evidence="8">
    <location>
        <begin position="194"/>
        <end position="209"/>
    </location>
</feature>
<evidence type="ECO:0000256" key="8">
    <source>
        <dbReference type="SAM" id="MobiDB-lite"/>
    </source>
</evidence>
<feature type="binding site" evidence="5">
    <location>
        <begin position="132"/>
        <end position="139"/>
    </location>
    <ligand>
        <name>ATP</name>
        <dbReference type="ChEBI" id="CHEBI:30616"/>
    </ligand>
</feature>
<feature type="compositionally biased region" description="Basic and acidic residues" evidence="8">
    <location>
        <begin position="834"/>
        <end position="862"/>
    </location>
</feature>
<evidence type="ECO:0000256" key="6">
    <source>
        <dbReference type="RuleBase" id="RU000394"/>
    </source>
</evidence>
<feature type="region of interest" description="Disordered" evidence="8">
    <location>
        <begin position="568"/>
        <end position="610"/>
    </location>
</feature>
<feature type="compositionally biased region" description="Low complexity" evidence="8">
    <location>
        <begin position="921"/>
        <end position="939"/>
    </location>
</feature>
<dbReference type="Proteomes" id="UP001153365">
    <property type="component" value="Unassembled WGS sequence"/>
</dbReference>
<feature type="coiled-coil region" evidence="7">
    <location>
        <begin position="666"/>
        <end position="693"/>
    </location>
</feature>
<dbReference type="PANTHER" id="PTHR47968">
    <property type="entry name" value="CENTROMERE PROTEIN E"/>
    <property type="match status" value="1"/>
</dbReference>
<dbReference type="PROSITE" id="PS00411">
    <property type="entry name" value="KINESIN_MOTOR_1"/>
    <property type="match status" value="1"/>
</dbReference>
<dbReference type="Gene3D" id="1.20.5.1700">
    <property type="match status" value="1"/>
</dbReference>
<evidence type="ECO:0000259" key="9">
    <source>
        <dbReference type="PROSITE" id="PS50067"/>
    </source>
</evidence>
<comment type="caution">
    <text evidence="10">The sequence shown here is derived from an EMBL/GenBank/DDBJ whole genome shotgun (WGS) entry which is preliminary data.</text>
</comment>
<feature type="region of interest" description="Disordered" evidence="8">
    <location>
        <begin position="291"/>
        <end position="311"/>
    </location>
</feature>